<evidence type="ECO:0008006" key="5">
    <source>
        <dbReference type="Google" id="ProtNLM"/>
    </source>
</evidence>
<evidence type="ECO:0000313" key="3">
    <source>
        <dbReference type="EMBL" id="KAH7092458.1"/>
    </source>
</evidence>
<dbReference type="EMBL" id="JAGMVJ010000003">
    <property type="protein sequence ID" value="KAH7092458.1"/>
    <property type="molecule type" value="Genomic_DNA"/>
</dbReference>
<comment type="similarity">
    <text evidence="1">Belongs to the short-chain dehydrogenases/reductases (SDR) family.</text>
</comment>
<dbReference type="AlphaFoldDB" id="A0A8K0RGZ6"/>
<dbReference type="PANTHER" id="PTHR24320:SF283">
    <property type="entry name" value="RETINOL DEHYDROGENASE 11"/>
    <property type="match status" value="1"/>
</dbReference>
<keyword evidence="2" id="KW-0560">Oxidoreductase</keyword>
<dbReference type="Proteomes" id="UP000813461">
    <property type="component" value="Unassembled WGS sequence"/>
</dbReference>
<dbReference type="SUPFAM" id="SSF51735">
    <property type="entry name" value="NAD(P)-binding Rossmann-fold domains"/>
    <property type="match status" value="1"/>
</dbReference>
<accession>A0A8K0RGZ6</accession>
<dbReference type="PANTHER" id="PTHR24320">
    <property type="entry name" value="RETINOL DEHYDROGENASE"/>
    <property type="match status" value="1"/>
</dbReference>
<dbReference type="GO" id="GO:0016491">
    <property type="term" value="F:oxidoreductase activity"/>
    <property type="evidence" value="ECO:0007669"/>
    <property type="project" value="UniProtKB-KW"/>
</dbReference>
<evidence type="ECO:0000256" key="2">
    <source>
        <dbReference type="ARBA" id="ARBA00023002"/>
    </source>
</evidence>
<organism evidence="3 4">
    <name type="scientific">Paraphoma chrysanthemicola</name>
    <dbReference type="NCBI Taxonomy" id="798071"/>
    <lineage>
        <taxon>Eukaryota</taxon>
        <taxon>Fungi</taxon>
        <taxon>Dikarya</taxon>
        <taxon>Ascomycota</taxon>
        <taxon>Pezizomycotina</taxon>
        <taxon>Dothideomycetes</taxon>
        <taxon>Pleosporomycetidae</taxon>
        <taxon>Pleosporales</taxon>
        <taxon>Pleosporineae</taxon>
        <taxon>Phaeosphaeriaceae</taxon>
        <taxon>Paraphoma</taxon>
    </lineage>
</organism>
<gene>
    <name evidence="3" type="ORF">FB567DRAFT_545608</name>
</gene>
<sequence>MPTTHPEFDQHVNGLSVAAAFSEQVQNKIILITGANADGIGGATMMALAKQAPKLLIAAGRNVGKVRKLIEIIQAAHPQVAIRALELDLSSQASCRAAAAEILTDDTIPQLDIIINNAGVMNIPQRQFSHERIEMHFAVNHIGHFLFTNLVMPKLQHAARASPPDSVRIVNVASRGTIYGPVRFSDWNFDKEANELPLEERPDFEAMAAAHTIVPGAYNPMVAYSQSKTANILLSVGLTRRLQKDFGIMSLAVHPGVVETELTRHAAEEMKVAAERLKAKGFFFKTPAQGAATQLVAALDPALGPADGFLSDCQIADWAPQWSTDLATADRLWKLSEQLVGQSFEY</sequence>
<evidence type="ECO:0000313" key="4">
    <source>
        <dbReference type="Proteomes" id="UP000813461"/>
    </source>
</evidence>
<reference evidence="3" key="1">
    <citation type="journal article" date="2021" name="Nat. Commun.">
        <title>Genetic determinants of endophytism in the Arabidopsis root mycobiome.</title>
        <authorList>
            <person name="Mesny F."/>
            <person name="Miyauchi S."/>
            <person name="Thiergart T."/>
            <person name="Pickel B."/>
            <person name="Atanasova L."/>
            <person name="Karlsson M."/>
            <person name="Huettel B."/>
            <person name="Barry K.W."/>
            <person name="Haridas S."/>
            <person name="Chen C."/>
            <person name="Bauer D."/>
            <person name="Andreopoulos W."/>
            <person name="Pangilinan J."/>
            <person name="LaButti K."/>
            <person name="Riley R."/>
            <person name="Lipzen A."/>
            <person name="Clum A."/>
            <person name="Drula E."/>
            <person name="Henrissat B."/>
            <person name="Kohler A."/>
            <person name="Grigoriev I.V."/>
            <person name="Martin F.M."/>
            <person name="Hacquard S."/>
        </authorList>
    </citation>
    <scope>NUCLEOTIDE SEQUENCE</scope>
    <source>
        <strain evidence="3">MPI-SDFR-AT-0120</strain>
    </source>
</reference>
<dbReference type="PRINTS" id="PR00081">
    <property type="entry name" value="GDHRDH"/>
</dbReference>
<dbReference type="InterPro" id="IPR002347">
    <property type="entry name" value="SDR_fam"/>
</dbReference>
<protein>
    <recommendedName>
        <fullName evidence="5">Short-chain dehydrogenase</fullName>
    </recommendedName>
</protein>
<name>A0A8K0RGZ6_9PLEO</name>
<dbReference type="OrthoDB" id="191139at2759"/>
<dbReference type="InterPro" id="IPR036291">
    <property type="entry name" value="NAD(P)-bd_dom_sf"/>
</dbReference>
<dbReference type="Pfam" id="PF00106">
    <property type="entry name" value="adh_short"/>
    <property type="match status" value="1"/>
</dbReference>
<keyword evidence="4" id="KW-1185">Reference proteome</keyword>
<proteinExistence type="inferred from homology"/>
<dbReference type="Gene3D" id="3.40.50.720">
    <property type="entry name" value="NAD(P)-binding Rossmann-like Domain"/>
    <property type="match status" value="1"/>
</dbReference>
<comment type="caution">
    <text evidence="3">The sequence shown here is derived from an EMBL/GenBank/DDBJ whole genome shotgun (WGS) entry which is preliminary data.</text>
</comment>
<evidence type="ECO:0000256" key="1">
    <source>
        <dbReference type="ARBA" id="ARBA00006484"/>
    </source>
</evidence>